<evidence type="ECO:0000313" key="2">
    <source>
        <dbReference type="EMBL" id="MBS7456410.1"/>
    </source>
</evidence>
<keyword evidence="1" id="KW-0418">Kinase</keyword>
<dbReference type="EMBL" id="JAGQFT010000006">
    <property type="protein sequence ID" value="MBR0561264.1"/>
    <property type="molecule type" value="Genomic_DNA"/>
</dbReference>
<evidence type="ECO:0000313" key="3">
    <source>
        <dbReference type="Proteomes" id="UP000675747"/>
    </source>
</evidence>
<organism evidence="1">
    <name type="scientific">Coralloluteibacterium stylophorae</name>
    <dbReference type="NCBI Taxonomy" id="1776034"/>
    <lineage>
        <taxon>Bacteria</taxon>
        <taxon>Pseudomonadati</taxon>
        <taxon>Pseudomonadota</taxon>
        <taxon>Gammaproteobacteria</taxon>
        <taxon>Lysobacterales</taxon>
        <taxon>Lysobacteraceae</taxon>
        <taxon>Coralloluteibacterium</taxon>
    </lineage>
</organism>
<dbReference type="GO" id="GO:0016301">
    <property type="term" value="F:kinase activity"/>
    <property type="evidence" value="ECO:0007669"/>
    <property type="project" value="UniProtKB-KW"/>
</dbReference>
<dbReference type="SUPFAM" id="SSF52540">
    <property type="entry name" value="P-loop containing nucleoside triphosphate hydrolases"/>
    <property type="match status" value="1"/>
</dbReference>
<dbReference type="InterPro" id="IPR027417">
    <property type="entry name" value="P-loop_NTPase"/>
</dbReference>
<reference evidence="1" key="2">
    <citation type="submission" date="2021-04" db="EMBL/GenBank/DDBJ databases">
        <authorList>
            <person name="Karlyshev A.V."/>
        </authorList>
    </citation>
    <scope>NUCLEOTIDE SEQUENCE</scope>
    <source>
        <strain evidence="1">LMG 29479</strain>
    </source>
</reference>
<comment type="caution">
    <text evidence="1">The sequence shown here is derived from an EMBL/GenBank/DDBJ whole genome shotgun (WGS) entry which is preliminary data.</text>
</comment>
<protein>
    <submittedName>
        <fullName evidence="1">Kinase</fullName>
    </submittedName>
</protein>
<keyword evidence="3" id="KW-1185">Reference proteome</keyword>
<dbReference type="RefSeq" id="WP_211925232.1">
    <property type="nucleotide sequence ID" value="NZ_JAGQFT020000002.1"/>
</dbReference>
<name>A0A8J8AX39_9GAMM</name>
<proteinExistence type="predicted"/>
<dbReference type="Gene3D" id="3.40.50.300">
    <property type="entry name" value="P-loop containing nucleotide triphosphate hydrolases"/>
    <property type="match status" value="1"/>
</dbReference>
<dbReference type="EMBL" id="JAGQFT020000002">
    <property type="protein sequence ID" value="MBS7456410.1"/>
    <property type="molecule type" value="Genomic_DNA"/>
</dbReference>
<dbReference type="AlphaFoldDB" id="A0A8J8AX39"/>
<sequence length="273" mass="30377">MRPSPSPPSAGWPADLVAGVLDEALAVPATTPVFGITGLQGSGKTTLARQLVALAQARGLRVATFSIDDVYLDRPRRLALARTVHPLLATRGPPGTHDLELALETLARLREWSPGRSVRLPSFDKLGDRRRPLAEWPEIRERPDLVVFEGWFLKTPPESPRALAAPVNALERDEDPDGSWRGWCNARLAGYAPLWRGIDRLLFLAAPGFEHVPRWRLEQERALQAAQPGRAGMDQAQILRFVQHYERVSRQALRTLPGIAERTLRLDACRRPA</sequence>
<gene>
    <name evidence="2" type="ORF">KB893_004570</name>
    <name evidence="1" type="ORF">KB893_01830</name>
</gene>
<reference evidence="2 3" key="1">
    <citation type="journal article" date="2021" name="Microbiol. Resour. Announc.">
        <title>Draft Genome Sequence of Coralloluteibacterium stylophorae LMG 29479T.</title>
        <authorList>
            <person name="Karlyshev A.V."/>
            <person name="Kudryashova E.B."/>
            <person name="Ariskina E.V."/>
            <person name="Conroy A.P."/>
            <person name="Abidueva E.Y."/>
        </authorList>
    </citation>
    <scope>NUCLEOTIDE SEQUENCE [LARGE SCALE GENOMIC DNA]</scope>
    <source>
        <strain evidence="2 3">LMG 29479</strain>
    </source>
</reference>
<accession>A0A8J8AX39</accession>
<evidence type="ECO:0000313" key="1">
    <source>
        <dbReference type="EMBL" id="MBR0561264.1"/>
    </source>
</evidence>
<keyword evidence="1" id="KW-0808">Transferase</keyword>
<dbReference type="Proteomes" id="UP000675747">
    <property type="component" value="Unassembled WGS sequence"/>
</dbReference>